<dbReference type="CDD" id="cd00082">
    <property type="entry name" value="HisKA"/>
    <property type="match status" value="1"/>
</dbReference>
<comment type="catalytic activity">
    <reaction evidence="1">
        <text>ATP + protein L-histidine = ADP + protein N-phospho-L-histidine.</text>
        <dbReference type="EC" id="2.7.13.3"/>
    </reaction>
</comment>
<accession>A0A9D2ABW6</accession>
<keyword evidence="11 12" id="KW-0472">Membrane</keyword>
<evidence type="ECO:0000256" key="7">
    <source>
        <dbReference type="ARBA" id="ARBA00022741"/>
    </source>
</evidence>
<keyword evidence="8 14" id="KW-0418">Kinase</keyword>
<reference evidence="14" key="1">
    <citation type="journal article" date="2021" name="PeerJ">
        <title>Extensive microbial diversity within the chicken gut microbiome revealed by metagenomics and culture.</title>
        <authorList>
            <person name="Gilroy R."/>
            <person name="Ravi A."/>
            <person name="Getino M."/>
            <person name="Pursley I."/>
            <person name="Horton D.L."/>
            <person name="Alikhan N.F."/>
            <person name="Baker D."/>
            <person name="Gharbi K."/>
            <person name="Hall N."/>
            <person name="Watson M."/>
            <person name="Adriaenssens E.M."/>
            <person name="Foster-Nyarko E."/>
            <person name="Jarju S."/>
            <person name="Secka A."/>
            <person name="Antonio M."/>
            <person name="Oren A."/>
            <person name="Chaudhuri R.R."/>
            <person name="La Ragione R."/>
            <person name="Hildebrand F."/>
            <person name="Pallen M.J."/>
        </authorList>
    </citation>
    <scope>NUCLEOTIDE SEQUENCE</scope>
    <source>
        <strain evidence="14">23274</strain>
    </source>
</reference>
<evidence type="ECO:0000313" key="14">
    <source>
        <dbReference type="EMBL" id="HIX03791.1"/>
    </source>
</evidence>
<dbReference type="InterPro" id="IPR036890">
    <property type="entry name" value="HATPase_C_sf"/>
</dbReference>
<evidence type="ECO:0000256" key="11">
    <source>
        <dbReference type="ARBA" id="ARBA00023136"/>
    </source>
</evidence>
<comment type="caution">
    <text evidence="14">The sequence shown here is derived from an EMBL/GenBank/DDBJ whole genome shotgun (WGS) entry which is preliminary data.</text>
</comment>
<dbReference type="EMBL" id="DXFT01000129">
    <property type="protein sequence ID" value="HIX03791.1"/>
    <property type="molecule type" value="Genomic_DNA"/>
</dbReference>
<evidence type="ECO:0000256" key="6">
    <source>
        <dbReference type="ARBA" id="ARBA00022679"/>
    </source>
</evidence>
<sequence length="516" mass="57990">MRKKQIIVLGVVMGAALLGLIFMQAKYFQTAFQQRRAEFDYLVNKSMDQVVSYIDERGQKYSNTVRHESLREVGDKLVHSMPISLGVPQGASIDNMNIIIDYADSPLGYGENEFSVGNVFGQQGQDGGLLSSIEKSRQALKERLGKDYDLVVVNKGEERQARNWDELLKTLDLKQLIGTCLKSNGVEAAFEYAVKDNGQVVLTSPNFFDTQSEYAYSCDLGGKRWSTDIVLFLIFPEVSHDLLSSIFLLLPSLFITFLLILCSALCMMEIVKQKKLSAIKNDFINNMTHEFKTPIATISLAAEMLKDGAVNNSRETIDHIAGIIRDESKRLTFQVEKVLQTALFTETRMKLKLKKVNLNEIVESLASKFSLRVEDRGGKLFCYPEAECDEIYADEVHITNVISNLLDNAIKYCEKIPEISIYTKNHDDEIVVSVIDNGIGIAAKEQKLIFERFYRVSTGNLHNVKGFGLGLSYVKTIVEAHGGRIKVESEEGKGSRFDVFLPLVVKKQVIKKTLCL</sequence>
<protein>
    <recommendedName>
        <fullName evidence="3">histidine kinase</fullName>
        <ecNumber evidence="3">2.7.13.3</ecNumber>
    </recommendedName>
</protein>
<dbReference type="InterPro" id="IPR003661">
    <property type="entry name" value="HisK_dim/P_dom"/>
</dbReference>
<reference evidence="14" key="2">
    <citation type="submission" date="2021-04" db="EMBL/GenBank/DDBJ databases">
        <authorList>
            <person name="Gilroy R."/>
        </authorList>
    </citation>
    <scope>NUCLEOTIDE SEQUENCE</scope>
    <source>
        <strain evidence="14">23274</strain>
    </source>
</reference>
<dbReference type="PRINTS" id="PR00344">
    <property type="entry name" value="BCTRLSENSOR"/>
</dbReference>
<name>A0A9D2ABW6_9BACT</name>
<dbReference type="SMART" id="SM00388">
    <property type="entry name" value="HisKA"/>
    <property type="match status" value="1"/>
</dbReference>
<dbReference type="SMART" id="SM00387">
    <property type="entry name" value="HATPase_c"/>
    <property type="match status" value="1"/>
</dbReference>
<dbReference type="InterPro" id="IPR004358">
    <property type="entry name" value="Sig_transdc_His_kin-like_C"/>
</dbReference>
<keyword evidence="12" id="KW-0812">Transmembrane</keyword>
<dbReference type="Gene3D" id="1.10.287.130">
    <property type="match status" value="1"/>
</dbReference>
<dbReference type="AlphaFoldDB" id="A0A9D2ABW6"/>
<feature type="non-terminal residue" evidence="14">
    <location>
        <position position="516"/>
    </location>
</feature>
<comment type="subcellular location">
    <subcellularLocation>
        <location evidence="2">Cell membrane</location>
    </subcellularLocation>
</comment>
<dbReference type="PROSITE" id="PS50109">
    <property type="entry name" value="HIS_KIN"/>
    <property type="match status" value="1"/>
</dbReference>
<evidence type="ECO:0000256" key="1">
    <source>
        <dbReference type="ARBA" id="ARBA00000085"/>
    </source>
</evidence>
<dbReference type="CDD" id="cd00075">
    <property type="entry name" value="HATPase"/>
    <property type="match status" value="1"/>
</dbReference>
<dbReference type="PANTHER" id="PTHR43711">
    <property type="entry name" value="TWO-COMPONENT HISTIDINE KINASE"/>
    <property type="match status" value="1"/>
</dbReference>
<keyword evidence="7" id="KW-0547">Nucleotide-binding</keyword>
<keyword evidence="6" id="KW-0808">Transferase</keyword>
<dbReference type="Pfam" id="PF00512">
    <property type="entry name" value="HisKA"/>
    <property type="match status" value="1"/>
</dbReference>
<evidence type="ECO:0000256" key="2">
    <source>
        <dbReference type="ARBA" id="ARBA00004236"/>
    </source>
</evidence>
<evidence type="ECO:0000256" key="12">
    <source>
        <dbReference type="SAM" id="Phobius"/>
    </source>
</evidence>
<evidence type="ECO:0000256" key="8">
    <source>
        <dbReference type="ARBA" id="ARBA00022777"/>
    </source>
</evidence>
<evidence type="ECO:0000256" key="3">
    <source>
        <dbReference type="ARBA" id="ARBA00012438"/>
    </source>
</evidence>
<keyword evidence="5" id="KW-0597">Phosphoprotein</keyword>
<evidence type="ECO:0000259" key="13">
    <source>
        <dbReference type="PROSITE" id="PS50109"/>
    </source>
</evidence>
<evidence type="ECO:0000313" key="15">
    <source>
        <dbReference type="Proteomes" id="UP000824202"/>
    </source>
</evidence>
<dbReference type="SUPFAM" id="SSF47384">
    <property type="entry name" value="Homodimeric domain of signal transducing histidine kinase"/>
    <property type="match status" value="1"/>
</dbReference>
<dbReference type="EC" id="2.7.13.3" evidence="3"/>
<dbReference type="GO" id="GO:0000155">
    <property type="term" value="F:phosphorelay sensor kinase activity"/>
    <property type="evidence" value="ECO:0007669"/>
    <property type="project" value="InterPro"/>
</dbReference>
<evidence type="ECO:0000256" key="5">
    <source>
        <dbReference type="ARBA" id="ARBA00022553"/>
    </source>
</evidence>
<keyword evidence="9" id="KW-0067">ATP-binding</keyword>
<dbReference type="Pfam" id="PF02518">
    <property type="entry name" value="HATPase_c"/>
    <property type="match status" value="1"/>
</dbReference>
<dbReference type="InterPro" id="IPR003594">
    <property type="entry name" value="HATPase_dom"/>
</dbReference>
<proteinExistence type="predicted"/>
<dbReference type="FunFam" id="3.30.565.10:FF:000023">
    <property type="entry name" value="PAS domain-containing sensor histidine kinase"/>
    <property type="match status" value="1"/>
</dbReference>
<gene>
    <name evidence="14" type="ORF">H9863_06705</name>
</gene>
<dbReference type="SUPFAM" id="SSF55874">
    <property type="entry name" value="ATPase domain of HSP90 chaperone/DNA topoisomerase II/histidine kinase"/>
    <property type="match status" value="1"/>
</dbReference>
<dbReference type="GO" id="GO:0005886">
    <property type="term" value="C:plasma membrane"/>
    <property type="evidence" value="ECO:0007669"/>
    <property type="project" value="UniProtKB-SubCell"/>
</dbReference>
<dbReference type="InterPro" id="IPR036097">
    <property type="entry name" value="HisK_dim/P_sf"/>
</dbReference>
<organism evidence="14 15">
    <name type="scientific">Candidatus Odoribacter faecigallinarum</name>
    <dbReference type="NCBI Taxonomy" id="2838706"/>
    <lineage>
        <taxon>Bacteria</taxon>
        <taxon>Pseudomonadati</taxon>
        <taxon>Bacteroidota</taxon>
        <taxon>Bacteroidia</taxon>
        <taxon>Bacteroidales</taxon>
        <taxon>Odoribacteraceae</taxon>
        <taxon>Odoribacter</taxon>
    </lineage>
</organism>
<dbReference type="Proteomes" id="UP000824202">
    <property type="component" value="Unassembled WGS sequence"/>
</dbReference>
<feature type="transmembrane region" description="Helical" evidence="12">
    <location>
        <begin position="242"/>
        <end position="267"/>
    </location>
</feature>
<keyword evidence="10" id="KW-0902">Two-component regulatory system</keyword>
<dbReference type="InterPro" id="IPR005467">
    <property type="entry name" value="His_kinase_dom"/>
</dbReference>
<evidence type="ECO:0000256" key="9">
    <source>
        <dbReference type="ARBA" id="ARBA00022840"/>
    </source>
</evidence>
<evidence type="ECO:0000256" key="10">
    <source>
        <dbReference type="ARBA" id="ARBA00023012"/>
    </source>
</evidence>
<dbReference type="GO" id="GO:0005524">
    <property type="term" value="F:ATP binding"/>
    <property type="evidence" value="ECO:0007669"/>
    <property type="project" value="UniProtKB-KW"/>
</dbReference>
<dbReference type="InterPro" id="IPR050736">
    <property type="entry name" value="Sensor_HK_Regulatory"/>
</dbReference>
<keyword evidence="4" id="KW-1003">Cell membrane</keyword>
<evidence type="ECO:0000256" key="4">
    <source>
        <dbReference type="ARBA" id="ARBA00022475"/>
    </source>
</evidence>
<feature type="domain" description="Histidine kinase" evidence="13">
    <location>
        <begin position="286"/>
        <end position="505"/>
    </location>
</feature>
<dbReference type="Gene3D" id="3.30.565.10">
    <property type="entry name" value="Histidine kinase-like ATPase, C-terminal domain"/>
    <property type="match status" value="1"/>
</dbReference>
<dbReference type="PANTHER" id="PTHR43711:SF1">
    <property type="entry name" value="HISTIDINE KINASE 1"/>
    <property type="match status" value="1"/>
</dbReference>
<keyword evidence="12" id="KW-1133">Transmembrane helix</keyword>